<dbReference type="EMBL" id="GBRH01262686">
    <property type="protein sequence ID" value="JAD35209.1"/>
    <property type="molecule type" value="Transcribed_RNA"/>
</dbReference>
<reference evidence="1" key="1">
    <citation type="submission" date="2014-09" db="EMBL/GenBank/DDBJ databases">
        <authorList>
            <person name="Magalhaes I.L.F."/>
            <person name="Oliveira U."/>
            <person name="Santos F.R."/>
            <person name="Vidigal T.H.D.A."/>
            <person name="Brescovit A.D."/>
            <person name="Santos A.J."/>
        </authorList>
    </citation>
    <scope>NUCLEOTIDE SEQUENCE</scope>
    <source>
        <tissue evidence="1">Shoot tissue taken approximately 20 cm above the soil surface</tissue>
    </source>
</reference>
<protein>
    <submittedName>
        <fullName evidence="1">Uncharacterized protein</fullName>
    </submittedName>
</protein>
<evidence type="ECO:0000313" key="1">
    <source>
        <dbReference type="EMBL" id="JAD35209.1"/>
    </source>
</evidence>
<dbReference type="AlphaFoldDB" id="A0A0A8Z726"/>
<sequence length="24" mass="2779">MGLSLLKLQTLEWPSFWEGISVML</sequence>
<name>A0A0A8Z726_ARUDO</name>
<accession>A0A0A8Z726</accession>
<proteinExistence type="predicted"/>
<reference evidence="1" key="2">
    <citation type="journal article" date="2015" name="Data Brief">
        <title>Shoot transcriptome of the giant reed, Arundo donax.</title>
        <authorList>
            <person name="Barrero R.A."/>
            <person name="Guerrero F.D."/>
            <person name="Moolhuijzen P."/>
            <person name="Goolsby J.A."/>
            <person name="Tidwell J."/>
            <person name="Bellgard S.E."/>
            <person name="Bellgard M.I."/>
        </authorList>
    </citation>
    <scope>NUCLEOTIDE SEQUENCE</scope>
    <source>
        <tissue evidence="1">Shoot tissue taken approximately 20 cm above the soil surface</tissue>
    </source>
</reference>
<organism evidence="1">
    <name type="scientific">Arundo donax</name>
    <name type="common">Giant reed</name>
    <name type="synonym">Donax arundinaceus</name>
    <dbReference type="NCBI Taxonomy" id="35708"/>
    <lineage>
        <taxon>Eukaryota</taxon>
        <taxon>Viridiplantae</taxon>
        <taxon>Streptophyta</taxon>
        <taxon>Embryophyta</taxon>
        <taxon>Tracheophyta</taxon>
        <taxon>Spermatophyta</taxon>
        <taxon>Magnoliopsida</taxon>
        <taxon>Liliopsida</taxon>
        <taxon>Poales</taxon>
        <taxon>Poaceae</taxon>
        <taxon>PACMAD clade</taxon>
        <taxon>Arundinoideae</taxon>
        <taxon>Arundineae</taxon>
        <taxon>Arundo</taxon>
    </lineage>
</organism>